<protein>
    <submittedName>
        <fullName evidence="2">NAD(P)-binding domain-containing protein</fullName>
    </submittedName>
</protein>
<evidence type="ECO:0000313" key="2">
    <source>
        <dbReference type="EMBL" id="KAK9426435.1"/>
    </source>
</evidence>
<dbReference type="PANTHER" id="PTHR47129:SF1">
    <property type="entry name" value="NMRA-LIKE DOMAIN-CONTAINING PROTEIN"/>
    <property type="match status" value="1"/>
</dbReference>
<dbReference type="Gene3D" id="3.90.25.10">
    <property type="entry name" value="UDP-galactose 4-epimerase, domain 1"/>
    <property type="match status" value="1"/>
</dbReference>
<proteinExistence type="predicted"/>
<reference evidence="2 3" key="1">
    <citation type="journal article" date="2024" name="J. Plant Pathol.">
        <title>Sequence and assembly of the genome of Seiridium unicorne, isolate CBS 538.82, causal agent of cypress canker disease.</title>
        <authorList>
            <person name="Scali E."/>
            <person name="Rocca G.D."/>
            <person name="Danti R."/>
            <person name="Garbelotto M."/>
            <person name="Barberini S."/>
            <person name="Baroncelli R."/>
            <person name="Emiliani G."/>
        </authorList>
    </citation>
    <scope>NUCLEOTIDE SEQUENCE [LARGE SCALE GENOMIC DNA]</scope>
    <source>
        <strain evidence="2 3">BM-138-508</strain>
    </source>
</reference>
<gene>
    <name evidence="2" type="ORF">SUNI508_02876</name>
</gene>
<dbReference type="InterPro" id="IPR052718">
    <property type="entry name" value="NmrA-type_oxidoreductase"/>
</dbReference>
<dbReference type="EMBL" id="JARVKF010000002">
    <property type="protein sequence ID" value="KAK9426435.1"/>
    <property type="molecule type" value="Genomic_DNA"/>
</dbReference>
<dbReference type="Gene3D" id="3.40.50.720">
    <property type="entry name" value="NAD(P)-binding Rossmann-like Domain"/>
    <property type="match status" value="1"/>
</dbReference>
<dbReference type="Pfam" id="PF13460">
    <property type="entry name" value="NAD_binding_10"/>
    <property type="match status" value="1"/>
</dbReference>
<dbReference type="Proteomes" id="UP001408356">
    <property type="component" value="Unassembled WGS sequence"/>
</dbReference>
<feature type="domain" description="NAD(P)-binding" evidence="1">
    <location>
        <begin position="15"/>
        <end position="199"/>
    </location>
</feature>
<evidence type="ECO:0000259" key="1">
    <source>
        <dbReference type="Pfam" id="PF13460"/>
    </source>
</evidence>
<accession>A0ABR2VJ28</accession>
<organism evidence="2 3">
    <name type="scientific">Seiridium unicorne</name>
    <dbReference type="NCBI Taxonomy" id="138068"/>
    <lineage>
        <taxon>Eukaryota</taxon>
        <taxon>Fungi</taxon>
        <taxon>Dikarya</taxon>
        <taxon>Ascomycota</taxon>
        <taxon>Pezizomycotina</taxon>
        <taxon>Sordariomycetes</taxon>
        <taxon>Xylariomycetidae</taxon>
        <taxon>Amphisphaeriales</taxon>
        <taxon>Sporocadaceae</taxon>
        <taxon>Seiridium</taxon>
    </lineage>
</organism>
<dbReference type="SUPFAM" id="SSF51735">
    <property type="entry name" value="NAD(P)-binding Rossmann-fold domains"/>
    <property type="match status" value="1"/>
</dbReference>
<dbReference type="InterPro" id="IPR036291">
    <property type="entry name" value="NAD(P)-bd_dom_sf"/>
</dbReference>
<keyword evidence="3" id="KW-1185">Reference proteome</keyword>
<dbReference type="InterPro" id="IPR016040">
    <property type="entry name" value="NAD(P)-bd_dom"/>
</dbReference>
<name>A0ABR2VJ28_9PEZI</name>
<sequence>MGSLKDRSHRILITGASGQYGRLTVDKLLERSTPPSSLLLVTRDPSKLEVYAARGAVVRQGSFDDSVDELAEAFSGAGVMLFIATARAGQRLPQHRAAIDAAVLAGVSHIVYTSIVGAHLEQPTALVAQEHRATELMLQSSGVAWTALRDSQYAEALSDVAAGPAIQSGWLRSNSQHGGIALISRNDCVAAAAAVLADPAGHRNRSYEITGPELLTWEDVANLIGAAAGTKVQYQALSDDEQYALFDEMGIPRHAIDDVVVQGYPWNSSDMVSFGKATRLGEMSSISTDVELLTGVKPKKFHEILGQRLQIAH</sequence>
<dbReference type="PANTHER" id="PTHR47129">
    <property type="entry name" value="QUINONE OXIDOREDUCTASE 2"/>
    <property type="match status" value="1"/>
</dbReference>
<comment type="caution">
    <text evidence="2">The sequence shown here is derived from an EMBL/GenBank/DDBJ whole genome shotgun (WGS) entry which is preliminary data.</text>
</comment>
<evidence type="ECO:0000313" key="3">
    <source>
        <dbReference type="Proteomes" id="UP001408356"/>
    </source>
</evidence>